<dbReference type="AlphaFoldDB" id="A0A0F9SQJ1"/>
<sequence>MRGKNNGVPVQADVPQGWQVLRYGDREQPWTLSFRLSYQNDRHQGWGRSAQVIRFCGTLAEAEARSKQTL</sequence>
<organism evidence="1">
    <name type="scientific">marine sediment metagenome</name>
    <dbReference type="NCBI Taxonomy" id="412755"/>
    <lineage>
        <taxon>unclassified sequences</taxon>
        <taxon>metagenomes</taxon>
        <taxon>ecological metagenomes</taxon>
    </lineage>
</organism>
<reference evidence="1" key="1">
    <citation type="journal article" date="2015" name="Nature">
        <title>Complex archaea that bridge the gap between prokaryotes and eukaryotes.</title>
        <authorList>
            <person name="Spang A."/>
            <person name="Saw J.H."/>
            <person name="Jorgensen S.L."/>
            <person name="Zaremba-Niedzwiedzka K."/>
            <person name="Martijn J."/>
            <person name="Lind A.E."/>
            <person name="van Eijk R."/>
            <person name="Schleper C."/>
            <person name="Guy L."/>
            <person name="Ettema T.J."/>
        </authorList>
    </citation>
    <scope>NUCLEOTIDE SEQUENCE</scope>
</reference>
<name>A0A0F9SQJ1_9ZZZZ</name>
<dbReference type="EMBL" id="LAZR01001774">
    <property type="protein sequence ID" value="KKN39246.1"/>
    <property type="molecule type" value="Genomic_DNA"/>
</dbReference>
<accession>A0A0F9SQJ1</accession>
<protein>
    <submittedName>
        <fullName evidence="1">Uncharacterized protein</fullName>
    </submittedName>
</protein>
<gene>
    <name evidence="1" type="ORF">LCGC14_0745290</name>
</gene>
<proteinExistence type="predicted"/>
<comment type="caution">
    <text evidence="1">The sequence shown here is derived from an EMBL/GenBank/DDBJ whole genome shotgun (WGS) entry which is preliminary data.</text>
</comment>
<evidence type="ECO:0000313" key="1">
    <source>
        <dbReference type="EMBL" id="KKN39246.1"/>
    </source>
</evidence>